<evidence type="ECO:0000256" key="1">
    <source>
        <dbReference type="ARBA" id="ARBA00000968"/>
    </source>
</evidence>
<dbReference type="RefSeq" id="WP_189401979.1">
    <property type="nucleotide sequence ID" value="NZ_BMXA01000005.1"/>
</dbReference>
<dbReference type="SUPFAM" id="SSF63380">
    <property type="entry name" value="Riboflavin synthase domain-like"/>
    <property type="match status" value="2"/>
</dbReference>
<dbReference type="EC" id="2.5.1.9" evidence="5 10"/>
<dbReference type="InterPro" id="IPR017938">
    <property type="entry name" value="Riboflavin_synthase-like_b-brl"/>
</dbReference>
<evidence type="ECO:0000256" key="10">
    <source>
        <dbReference type="NCBIfam" id="TIGR00187"/>
    </source>
</evidence>
<keyword evidence="14" id="KW-1185">Reference proteome</keyword>
<dbReference type="NCBIfam" id="NF009566">
    <property type="entry name" value="PRK13020.1"/>
    <property type="match status" value="1"/>
</dbReference>
<sequence>MFTGIIETIGTVIATKQLGGDIRITVQAPAFAERDVALGDSIASNGVCLTVIEQHGDAFVFDVSRETITHSLIGEWKVGARVNLEMAMLPTTRLGGHLVSGHVDGLAQLCQLETDARSTRMVFRAPADLSRYIARKGSITINGVSLTVNSVAGDEFDVNVIPHTFEVTTLGGLGIGDKVHIEVDLIARYLERLMSGEQPQHSSLTAGFLAEHGFKSS</sequence>
<reference evidence="13" key="2">
    <citation type="submission" date="2020-09" db="EMBL/GenBank/DDBJ databases">
        <authorList>
            <person name="Sun Q."/>
            <person name="Kim S."/>
        </authorList>
    </citation>
    <scope>NUCLEOTIDE SEQUENCE</scope>
    <source>
        <strain evidence="13">KCTC 12711</strain>
    </source>
</reference>
<protein>
    <recommendedName>
        <fullName evidence="6 10">Riboflavin synthase</fullName>
        <ecNumber evidence="5 10">2.5.1.9</ecNumber>
    </recommendedName>
</protein>
<dbReference type="NCBIfam" id="TIGR00187">
    <property type="entry name" value="ribE"/>
    <property type="match status" value="1"/>
</dbReference>
<dbReference type="GO" id="GO:0009231">
    <property type="term" value="P:riboflavin biosynthetic process"/>
    <property type="evidence" value="ECO:0007669"/>
    <property type="project" value="UniProtKB-KW"/>
</dbReference>
<evidence type="ECO:0000259" key="12">
    <source>
        <dbReference type="PROSITE" id="PS51177"/>
    </source>
</evidence>
<dbReference type="FunFam" id="2.40.30.20:FF:000004">
    <property type="entry name" value="Riboflavin synthase, alpha subunit"/>
    <property type="match status" value="1"/>
</dbReference>
<dbReference type="CDD" id="cd00402">
    <property type="entry name" value="Riboflavin_synthase_like"/>
    <property type="match status" value="1"/>
</dbReference>
<accession>A0A918RZD9</accession>
<proteinExistence type="predicted"/>
<dbReference type="EMBL" id="BMXA01000005">
    <property type="protein sequence ID" value="GHA15194.1"/>
    <property type="molecule type" value="Genomic_DNA"/>
</dbReference>
<feature type="domain" description="Lumazine-binding" evidence="12">
    <location>
        <begin position="1"/>
        <end position="97"/>
    </location>
</feature>
<dbReference type="PANTHER" id="PTHR21098:SF12">
    <property type="entry name" value="RIBOFLAVIN SYNTHASE"/>
    <property type="match status" value="1"/>
</dbReference>
<evidence type="ECO:0000256" key="9">
    <source>
        <dbReference type="ARBA" id="ARBA00022737"/>
    </source>
</evidence>
<evidence type="ECO:0000313" key="14">
    <source>
        <dbReference type="Proteomes" id="UP000614811"/>
    </source>
</evidence>
<reference evidence="13" key="1">
    <citation type="journal article" date="2014" name="Int. J. Syst. Evol. Microbiol.">
        <title>Complete genome sequence of Corynebacterium casei LMG S-19264T (=DSM 44701T), isolated from a smear-ripened cheese.</title>
        <authorList>
            <consortium name="US DOE Joint Genome Institute (JGI-PGF)"/>
            <person name="Walter F."/>
            <person name="Albersmeier A."/>
            <person name="Kalinowski J."/>
            <person name="Ruckert C."/>
        </authorList>
    </citation>
    <scope>NUCLEOTIDE SEQUENCE</scope>
    <source>
        <strain evidence="13">KCTC 12711</strain>
    </source>
</reference>
<feature type="domain" description="Lumazine-binding" evidence="12">
    <location>
        <begin position="98"/>
        <end position="194"/>
    </location>
</feature>
<evidence type="ECO:0000256" key="4">
    <source>
        <dbReference type="ARBA" id="ARBA00011233"/>
    </source>
</evidence>
<evidence type="ECO:0000256" key="6">
    <source>
        <dbReference type="ARBA" id="ARBA00013950"/>
    </source>
</evidence>
<comment type="caution">
    <text evidence="13">The sequence shown here is derived from an EMBL/GenBank/DDBJ whole genome shotgun (WGS) entry which is preliminary data.</text>
</comment>
<dbReference type="Gene3D" id="2.40.30.20">
    <property type="match status" value="2"/>
</dbReference>
<dbReference type="Proteomes" id="UP000614811">
    <property type="component" value="Unassembled WGS sequence"/>
</dbReference>
<gene>
    <name evidence="13" type="ORF">GCM10008090_25940</name>
</gene>
<keyword evidence="7" id="KW-0686">Riboflavin biosynthesis</keyword>
<dbReference type="InterPro" id="IPR023366">
    <property type="entry name" value="ATP_synth_asu-like_sf"/>
</dbReference>
<feature type="repeat" description="Lumazine-binding" evidence="11">
    <location>
        <begin position="98"/>
        <end position="194"/>
    </location>
</feature>
<evidence type="ECO:0000256" key="2">
    <source>
        <dbReference type="ARBA" id="ARBA00002803"/>
    </source>
</evidence>
<evidence type="ECO:0000256" key="8">
    <source>
        <dbReference type="ARBA" id="ARBA00022679"/>
    </source>
</evidence>
<dbReference type="PANTHER" id="PTHR21098">
    <property type="entry name" value="RIBOFLAVIN SYNTHASE ALPHA CHAIN"/>
    <property type="match status" value="1"/>
</dbReference>
<evidence type="ECO:0000256" key="7">
    <source>
        <dbReference type="ARBA" id="ARBA00022619"/>
    </source>
</evidence>
<dbReference type="InterPro" id="IPR026017">
    <property type="entry name" value="Lumazine-bd_dom"/>
</dbReference>
<evidence type="ECO:0000313" key="13">
    <source>
        <dbReference type="EMBL" id="GHA15194.1"/>
    </source>
</evidence>
<dbReference type="NCBIfam" id="NF006767">
    <property type="entry name" value="PRK09289.1"/>
    <property type="match status" value="1"/>
</dbReference>
<comment type="function">
    <text evidence="2">Catalyzes the dismutation of two molecules of 6,7-dimethyl-8-ribityllumazine, resulting in the formation of riboflavin and 5-amino-6-(D-ribitylamino)uracil.</text>
</comment>
<feature type="repeat" description="Lumazine-binding" evidence="11">
    <location>
        <begin position="1"/>
        <end position="97"/>
    </location>
</feature>
<evidence type="ECO:0000256" key="11">
    <source>
        <dbReference type="PROSITE-ProRule" id="PRU00524"/>
    </source>
</evidence>
<keyword evidence="9" id="KW-0677">Repeat</keyword>
<dbReference type="Pfam" id="PF00677">
    <property type="entry name" value="Lum_binding"/>
    <property type="match status" value="2"/>
</dbReference>
<evidence type="ECO:0000256" key="5">
    <source>
        <dbReference type="ARBA" id="ARBA00012827"/>
    </source>
</evidence>
<comment type="subunit">
    <text evidence="4">Homotrimer.</text>
</comment>
<keyword evidence="8" id="KW-0808">Transferase</keyword>
<dbReference type="InterPro" id="IPR001783">
    <property type="entry name" value="Lumazine-bd"/>
</dbReference>
<dbReference type="PIRSF" id="PIRSF000498">
    <property type="entry name" value="Riboflavin_syn_A"/>
    <property type="match status" value="1"/>
</dbReference>
<comment type="pathway">
    <text evidence="3">Cofactor biosynthesis; riboflavin biosynthesis; riboflavin from 2-hydroxy-3-oxobutyl phosphate and 5-amino-6-(D-ribitylamino)uracil: step 2/2.</text>
</comment>
<organism evidence="13 14">
    <name type="scientific">Arenicella chitinivorans</name>
    <dbReference type="NCBI Taxonomy" id="1329800"/>
    <lineage>
        <taxon>Bacteria</taxon>
        <taxon>Pseudomonadati</taxon>
        <taxon>Pseudomonadota</taxon>
        <taxon>Gammaproteobacteria</taxon>
        <taxon>Arenicellales</taxon>
        <taxon>Arenicellaceae</taxon>
        <taxon>Arenicella</taxon>
    </lineage>
</organism>
<dbReference type="FunFam" id="2.40.30.20:FF:000003">
    <property type="entry name" value="Riboflavin synthase, alpha subunit"/>
    <property type="match status" value="1"/>
</dbReference>
<name>A0A918RZD9_9GAMM</name>
<evidence type="ECO:0000256" key="3">
    <source>
        <dbReference type="ARBA" id="ARBA00004887"/>
    </source>
</evidence>
<dbReference type="PROSITE" id="PS51177">
    <property type="entry name" value="LUMAZINE_BIND"/>
    <property type="match status" value="2"/>
</dbReference>
<comment type="catalytic activity">
    <reaction evidence="1">
        <text>2 6,7-dimethyl-8-(1-D-ribityl)lumazine + H(+) = 5-amino-6-(D-ribitylamino)uracil + riboflavin</text>
        <dbReference type="Rhea" id="RHEA:20772"/>
        <dbReference type="ChEBI" id="CHEBI:15378"/>
        <dbReference type="ChEBI" id="CHEBI:15934"/>
        <dbReference type="ChEBI" id="CHEBI:57986"/>
        <dbReference type="ChEBI" id="CHEBI:58201"/>
        <dbReference type="EC" id="2.5.1.9"/>
    </reaction>
</comment>
<dbReference type="GO" id="GO:0004746">
    <property type="term" value="F:riboflavin synthase activity"/>
    <property type="evidence" value="ECO:0007669"/>
    <property type="project" value="UniProtKB-UniRule"/>
</dbReference>
<dbReference type="AlphaFoldDB" id="A0A918RZD9"/>